<keyword evidence="3" id="KW-1185">Reference proteome</keyword>
<evidence type="ECO:0000313" key="2">
    <source>
        <dbReference type="EMBL" id="MBK0417431.1"/>
    </source>
</evidence>
<feature type="transmembrane region" description="Helical" evidence="1">
    <location>
        <begin position="109"/>
        <end position="134"/>
    </location>
</feature>
<reference evidence="2" key="1">
    <citation type="submission" date="2020-12" db="EMBL/GenBank/DDBJ databases">
        <title>Leucobacter sp. CAS1, isolated from Chromium sludge.</title>
        <authorList>
            <person name="Xu Z."/>
        </authorList>
    </citation>
    <scope>NUCLEOTIDE SEQUENCE</scope>
    <source>
        <strain evidence="2">CSA1</strain>
    </source>
</reference>
<dbReference type="AlphaFoldDB" id="A0A934Q4K5"/>
<accession>A0A934Q4K5</accession>
<dbReference type="RefSeq" id="WP_200112522.1">
    <property type="nucleotide sequence ID" value="NZ_JAEHOH010000001.1"/>
</dbReference>
<sequence>MLFLFIGAALLNAYAAVLVVARALVYRTALYRPMLWNIVLSIAPILILVLGGAAWALTARVDHALSLAVLGIAAAVWLLMLPNASYLITELNLSHRTEHDDRVPLWYDIILVISLAMSGVANTVLNVFIVHTFYAGIWVDDDAAVFVRPGVLAAVGAVMLLLGLGMYLGRYLRLNSWDVKHPVAFARKVLAHFRVAANVWACLGFTLTYAVFLAIIYVLIAGPVVQGLFTLEGALAPYRQG</sequence>
<evidence type="ECO:0000313" key="3">
    <source>
        <dbReference type="Proteomes" id="UP000608530"/>
    </source>
</evidence>
<name>A0A934Q4K5_9MICO</name>
<feature type="transmembrane region" description="Helical" evidence="1">
    <location>
        <begin position="34"/>
        <end position="57"/>
    </location>
</feature>
<keyword evidence="1" id="KW-1133">Transmembrane helix</keyword>
<dbReference type="EMBL" id="JAEHOH010000001">
    <property type="protein sequence ID" value="MBK0417431.1"/>
    <property type="molecule type" value="Genomic_DNA"/>
</dbReference>
<organism evidence="2 3">
    <name type="scientific">Leucobacter chromiisoli</name>
    <dbReference type="NCBI Taxonomy" id="2796471"/>
    <lineage>
        <taxon>Bacteria</taxon>
        <taxon>Bacillati</taxon>
        <taxon>Actinomycetota</taxon>
        <taxon>Actinomycetes</taxon>
        <taxon>Micrococcales</taxon>
        <taxon>Microbacteriaceae</taxon>
        <taxon>Leucobacter</taxon>
    </lineage>
</organism>
<comment type="caution">
    <text evidence="2">The sequence shown here is derived from an EMBL/GenBank/DDBJ whole genome shotgun (WGS) entry which is preliminary data.</text>
</comment>
<gene>
    <name evidence="2" type="ORF">JD276_00055</name>
</gene>
<dbReference type="InterPro" id="IPR009793">
    <property type="entry name" value="DUF1361"/>
</dbReference>
<proteinExistence type="predicted"/>
<dbReference type="Pfam" id="PF07099">
    <property type="entry name" value="DUF1361"/>
    <property type="match status" value="1"/>
</dbReference>
<feature type="transmembrane region" description="Helical" evidence="1">
    <location>
        <begin position="64"/>
        <end position="89"/>
    </location>
</feature>
<keyword evidence="1" id="KW-0812">Transmembrane</keyword>
<feature type="transmembrane region" description="Helical" evidence="1">
    <location>
        <begin position="197"/>
        <end position="220"/>
    </location>
</feature>
<dbReference type="Proteomes" id="UP000608530">
    <property type="component" value="Unassembled WGS sequence"/>
</dbReference>
<feature type="transmembrane region" description="Helical" evidence="1">
    <location>
        <begin position="146"/>
        <end position="168"/>
    </location>
</feature>
<protein>
    <submittedName>
        <fullName evidence="2">DUF1361 domain-containing protein</fullName>
    </submittedName>
</protein>
<keyword evidence="1" id="KW-0472">Membrane</keyword>
<evidence type="ECO:0000256" key="1">
    <source>
        <dbReference type="SAM" id="Phobius"/>
    </source>
</evidence>